<reference evidence="1 2" key="2">
    <citation type="submission" date="2018-11" db="EMBL/GenBank/DDBJ databases">
        <authorList>
            <consortium name="Pathogen Informatics"/>
        </authorList>
    </citation>
    <scope>NUCLEOTIDE SEQUENCE [LARGE SCALE GENOMIC DNA]</scope>
</reference>
<dbReference type="Gene3D" id="1.25.40.10">
    <property type="entry name" value="Tetratricopeptide repeat domain"/>
    <property type="match status" value="1"/>
</dbReference>
<dbReference type="Proteomes" id="UP000267606">
    <property type="component" value="Unassembled WGS sequence"/>
</dbReference>
<evidence type="ECO:0000313" key="3">
    <source>
        <dbReference type="WBParaSite" id="OFLC_0001561101-mRNA-1"/>
    </source>
</evidence>
<evidence type="ECO:0000313" key="2">
    <source>
        <dbReference type="Proteomes" id="UP000267606"/>
    </source>
</evidence>
<dbReference type="InterPro" id="IPR050869">
    <property type="entry name" value="H3K4_H4K5_MeTrfase"/>
</dbReference>
<gene>
    <name evidence="1" type="ORF">OFLC_LOCUS15598</name>
</gene>
<reference evidence="3" key="1">
    <citation type="submission" date="2016-06" db="UniProtKB">
        <authorList>
            <consortium name="WormBaseParasite"/>
        </authorList>
    </citation>
    <scope>IDENTIFICATION</scope>
</reference>
<dbReference type="EMBL" id="UZAJ01042432">
    <property type="protein sequence ID" value="VDP22760.1"/>
    <property type="molecule type" value="Genomic_DNA"/>
</dbReference>
<dbReference type="STRING" id="387005.A0A183I786"/>
<dbReference type="PANTHER" id="PTHR12197:SF300">
    <property type="entry name" value="HISTONE-LYSINE N-METHYLTRANSFERASE SET-18"/>
    <property type="match status" value="1"/>
</dbReference>
<keyword evidence="2" id="KW-1185">Reference proteome</keyword>
<dbReference type="GO" id="GO:0005634">
    <property type="term" value="C:nucleus"/>
    <property type="evidence" value="ECO:0007669"/>
    <property type="project" value="TreeGrafter"/>
</dbReference>
<dbReference type="WBParaSite" id="OFLC_0001561101-mRNA-1">
    <property type="protein sequence ID" value="OFLC_0001561101-mRNA-1"/>
    <property type="gene ID" value="OFLC_0001561101"/>
</dbReference>
<dbReference type="PANTHER" id="PTHR12197">
    <property type="entry name" value="HISTONE-LYSINE N-METHYLTRANSFERASE SMYD"/>
    <property type="match status" value="1"/>
</dbReference>
<name>A0A183I786_9BILA</name>
<protein>
    <submittedName>
        <fullName evidence="3">SET domain-containing protein</fullName>
    </submittedName>
</protein>
<evidence type="ECO:0000313" key="1">
    <source>
        <dbReference type="EMBL" id="VDP22760.1"/>
    </source>
</evidence>
<dbReference type="AlphaFoldDB" id="A0A183I786"/>
<sequence>LTSETNAADILTSHISYIDIGRSRYQRQKELKLKWYFDCQCERCIDPSDDILTSIRCINEQCDETLIITEDSKPVNIQCPKCKQITSEDRVKMCQELMLKLPVRFGIESNAEDIQQKHDEAVKYLHSKNVYVTRLKAALLYVTGSLSDNLLFVQKSVYENYRLCFPRSDRHVAYQLLHIVKSLIGKGERKEAVSYAYEAMSIFEVCFGLNHPYYLQTLALWTFLDKDIPKTDEELIALMNFNSNKPVDLSDILLKNIKLN</sequence>
<organism evidence="3">
    <name type="scientific">Onchocerca flexuosa</name>
    <dbReference type="NCBI Taxonomy" id="387005"/>
    <lineage>
        <taxon>Eukaryota</taxon>
        <taxon>Metazoa</taxon>
        <taxon>Ecdysozoa</taxon>
        <taxon>Nematoda</taxon>
        <taxon>Chromadorea</taxon>
        <taxon>Rhabditida</taxon>
        <taxon>Spirurina</taxon>
        <taxon>Spiruromorpha</taxon>
        <taxon>Filarioidea</taxon>
        <taxon>Onchocercidae</taxon>
        <taxon>Onchocerca</taxon>
    </lineage>
</organism>
<proteinExistence type="predicted"/>
<dbReference type="InterPro" id="IPR011990">
    <property type="entry name" value="TPR-like_helical_dom_sf"/>
</dbReference>
<accession>A0A183I786</accession>